<evidence type="ECO:0000256" key="2">
    <source>
        <dbReference type="SAM" id="Phobius"/>
    </source>
</evidence>
<organism evidence="3 4">
    <name type="scientific">Rhodofomes roseus</name>
    <dbReference type="NCBI Taxonomy" id="34475"/>
    <lineage>
        <taxon>Eukaryota</taxon>
        <taxon>Fungi</taxon>
        <taxon>Dikarya</taxon>
        <taxon>Basidiomycota</taxon>
        <taxon>Agaricomycotina</taxon>
        <taxon>Agaricomycetes</taxon>
        <taxon>Polyporales</taxon>
        <taxon>Rhodofomes</taxon>
    </lineage>
</organism>
<evidence type="ECO:0000313" key="3">
    <source>
        <dbReference type="EMBL" id="TFY53673.1"/>
    </source>
</evidence>
<protein>
    <submittedName>
        <fullName evidence="3">Uncharacterized protein</fullName>
    </submittedName>
</protein>
<keyword evidence="2" id="KW-1133">Transmembrane helix</keyword>
<name>A0A4Y9XW69_9APHY</name>
<gene>
    <name evidence="3" type="ORF">EVJ58_g9323</name>
</gene>
<evidence type="ECO:0000313" key="4">
    <source>
        <dbReference type="Proteomes" id="UP000298390"/>
    </source>
</evidence>
<feature type="transmembrane region" description="Helical" evidence="2">
    <location>
        <begin position="12"/>
        <end position="38"/>
    </location>
</feature>
<dbReference type="Proteomes" id="UP000298390">
    <property type="component" value="Unassembled WGS sequence"/>
</dbReference>
<evidence type="ECO:0000256" key="1">
    <source>
        <dbReference type="SAM" id="MobiDB-lite"/>
    </source>
</evidence>
<keyword evidence="2" id="KW-0472">Membrane</keyword>
<sequence length="191" mass="21253">MGTVISAIVGAIEAVVSAIASVIMIIVSVIATIIVTIFDVIFDIICCNWFGGRTRRTGTHSYSPALQAPRTRLALRELRALQLAQLLRDIQRVRTPPLPIKQIMLRRELHELAKVLPARARRRAHEPRRAAAVVRRAERVPKPEPELVQGRRVPRELGGLARCRRGAKPGDVGEYEAERERADGPRRPACA</sequence>
<accession>A0A4Y9XW69</accession>
<proteinExistence type="predicted"/>
<dbReference type="AlphaFoldDB" id="A0A4Y9XW69"/>
<keyword evidence="2" id="KW-0812">Transmembrane</keyword>
<feature type="region of interest" description="Disordered" evidence="1">
    <location>
        <begin position="159"/>
        <end position="191"/>
    </location>
</feature>
<dbReference type="EMBL" id="SEKV01000791">
    <property type="protein sequence ID" value="TFY53673.1"/>
    <property type="molecule type" value="Genomic_DNA"/>
</dbReference>
<feature type="compositionally biased region" description="Basic and acidic residues" evidence="1">
    <location>
        <begin position="176"/>
        <end position="191"/>
    </location>
</feature>
<comment type="caution">
    <text evidence="3">The sequence shown here is derived from an EMBL/GenBank/DDBJ whole genome shotgun (WGS) entry which is preliminary data.</text>
</comment>
<reference evidence="3 4" key="1">
    <citation type="submission" date="2019-01" db="EMBL/GenBank/DDBJ databases">
        <title>Genome sequencing of the rare red list fungi Fomitopsis rosea.</title>
        <authorList>
            <person name="Buettner E."/>
            <person name="Kellner H."/>
        </authorList>
    </citation>
    <scope>NUCLEOTIDE SEQUENCE [LARGE SCALE GENOMIC DNA]</scope>
    <source>
        <strain evidence="3 4">DSM 105464</strain>
    </source>
</reference>